<keyword evidence="3" id="KW-1185">Reference proteome</keyword>
<comment type="caution">
    <text evidence="2">The sequence shown here is derived from an EMBL/GenBank/DDBJ whole genome shotgun (WGS) entry which is preliminary data.</text>
</comment>
<feature type="transmembrane region" description="Helical" evidence="1">
    <location>
        <begin position="6"/>
        <end position="32"/>
    </location>
</feature>
<feature type="transmembrane region" description="Helical" evidence="1">
    <location>
        <begin position="52"/>
        <end position="78"/>
    </location>
</feature>
<dbReference type="OrthoDB" id="2083322at2"/>
<sequence>MFYEEWPLIFFTLLGQLAAGTFILLTAGRLYLEKHAPKADHSSWFQKSTLSIAGVMVLAIVMSAFHIGTWSNMLYMIANVGSSWLAREIVFAGLFLAMVVAVWLTERAGRSLKGLYYLTSAVGIACVYAMASVYATTIIPAWSHVNTYFAHFGTMFVLGVLGAGLCFILFRRDEAGSPEQVGLMKGLAFAGAAAVILQLIVLPVYLTGLADGGAAGTATLNTLFAGHTWTMVFRWGLTLAGGVLLLYSLFRYSERIYTKVPAQIYTAVIFVIAGEFVGRYLFYLTGIPTQIG</sequence>
<feature type="transmembrane region" description="Helical" evidence="1">
    <location>
        <begin position="232"/>
        <end position="250"/>
    </location>
</feature>
<keyword evidence="1" id="KW-0812">Transmembrane</keyword>
<evidence type="ECO:0000313" key="2">
    <source>
        <dbReference type="EMBL" id="SER60435.1"/>
    </source>
</evidence>
<dbReference type="GO" id="GO:0019645">
    <property type="term" value="P:anaerobic electron transport chain"/>
    <property type="evidence" value="ECO:0007669"/>
    <property type="project" value="InterPro"/>
</dbReference>
<keyword evidence="1" id="KW-1133">Transmembrane helix</keyword>
<dbReference type="STRING" id="1464123.SAMN05444126_10333"/>
<proteinExistence type="predicted"/>
<dbReference type="AlphaFoldDB" id="A0A1H9QJR0"/>
<feature type="transmembrane region" description="Helical" evidence="1">
    <location>
        <begin position="262"/>
        <end position="282"/>
    </location>
</feature>
<name>A0A1H9QJR0_9BACI</name>
<dbReference type="EMBL" id="FOGV01000003">
    <property type="protein sequence ID" value="SER60435.1"/>
    <property type="molecule type" value="Genomic_DNA"/>
</dbReference>
<dbReference type="PANTHER" id="PTHR38095:SF2">
    <property type="entry name" value="ANAEROBIC DIMETHYL SULFOXIDE REDUCTASE CHAIN C"/>
    <property type="match status" value="1"/>
</dbReference>
<keyword evidence="1" id="KW-0472">Membrane</keyword>
<dbReference type="GO" id="GO:0005886">
    <property type="term" value="C:plasma membrane"/>
    <property type="evidence" value="ECO:0007669"/>
    <property type="project" value="TreeGrafter"/>
</dbReference>
<reference evidence="3" key="1">
    <citation type="submission" date="2016-10" db="EMBL/GenBank/DDBJ databases">
        <authorList>
            <person name="de Groot N.N."/>
        </authorList>
    </citation>
    <scope>NUCLEOTIDE SEQUENCE [LARGE SCALE GENOMIC DNA]</scope>
    <source>
        <strain evidence="3">10nlg</strain>
    </source>
</reference>
<evidence type="ECO:0000313" key="3">
    <source>
        <dbReference type="Proteomes" id="UP000199318"/>
    </source>
</evidence>
<dbReference type="GO" id="GO:0009390">
    <property type="term" value="C:dimethyl sulfoxide reductase complex"/>
    <property type="evidence" value="ECO:0007669"/>
    <property type="project" value="TreeGrafter"/>
</dbReference>
<protein>
    <submittedName>
        <fullName evidence="2">Anaerobic dimethyl sulfoxide reductase subunit C (DMSO reductase anchor subunit)</fullName>
    </submittedName>
</protein>
<dbReference type="GO" id="GO:0009389">
    <property type="term" value="F:dimethyl sulfoxide reductase activity"/>
    <property type="evidence" value="ECO:0007669"/>
    <property type="project" value="TreeGrafter"/>
</dbReference>
<feature type="transmembrane region" description="Helical" evidence="1">
    <location>
        <begin position="84"/>
        <end position="104"/>
    </location>
</feature>
<dbReference type="RefSeq" id="WP_093071908.1">
    <property type="nucleotide sequence ID" value="NZ_FOGV01000003.1"/>
</dbReference>
<accession>A0A1H9QJR0</accession>
<dbReference type="Pfam" id="PF04976">
    <property type="entry name" value="DmsC"/>
    <property type="match status" value="1"/>
</dbReference>
<gene>
    <name evidence="2" type="ORF">SAMN05444126_10333</name>
</gene>
<evidence type="ECO:0000256" key="1">
    <source>
        <dbReference type="SAM" id="Phobius"/>
    </source>
</evidence>
<organism evidence="2 3">
    <name type="scientific">Salisediminibacterium halotolerans</name>
    <dbReference type="NCBI Taxonomy" id="517425"/>
    <lineage>
        <taxon>Bacteria</taxon>
        <taxon>Bacillati</taxon>
        <taxon>Bacillota</taxon>
        <taxon>Bacilli</taxon>
        <taxon>Bacillales</taxon>
        <taxon>Bacillaceae</taxon>
        <taxon>Salisediminibacterium</taxon>
    </lineage>
</organism>
<dbReference type="InterPro" id="IPR007059">
    <property type="entry name" value="DmsC"/>
</dbReference>
<feature type="transmembrane region" description="Helical" evidence="1">
    <location>
        <begin position="116"/>
        <end position="142"/>
    </location>
</feature>
<dbReference type="Proteomes" id="UP000199318">
    <property type="component" value="Unassembled WGS sequence"/>
</dbReference>
<feature type="transmembrane region" description="Helical" evidence="1">
    <location>
        <begin position="148"/>
        <end position="170"/>
    </location>
</feature>
<dbReference type="PANTHER" id="PTHR38095">
    <property type="entry name" value="ANAEROBIC DIMETHYL SULFOXIDE REDUCTASE CHAIN YNFH"/>
    <property type="match status" value="1"/>
</dbReference>
<feature type="transmembrane region" description="Helical" evidence="1">
    <location>
        <begin position="182"/>
        <end position="206"/>
    </location>
</feature>